<keyword evidence="2" id="KW-1185">Reference proteome</keyword>
<dbReference type="EMBL" id="KQ976450">
    <property type="protein sequence ID" value="KYM85664.1"/>
    <property type="molecule type" value="Genomic_DNA"/>
</dbReference>
<protein>
    <submittedName>
        <fullName evidence="1">Uncharacterized protein</fullName>
    </submittedName>
</protein>
<gene>
    <name evidence="1" type="ORF">ALC53_04445</name>
</gene>
<proteinExistence type="predicted"/>
<evidence type="ECO:0000313" key="2">
    <source>
        <dbReference type="Proteomes" id="UP000078540"/>
    </source>
</evidence>
<evidence type="ECO:0000313" key="1">
    <source>
        <dbReference type="EMBL" id="KYM85664.1"/>
    </source>
</evidence>
<organism evidence="1 2">
    <name type="scientific">Atta colombica</name>
    <dbReference type="NCBI Taxonomy" id="520822"/>
    <lineage>
        <taxon>Eukaryota</taxon>
        <taxon>Metazoa</taxon>
        <taxon>Ecdysozoa</taxon>
        <taxon>Arthropoda</taxon>
        <taxon>Hexapoda</taxon>
        <taxon>Insecta</taxon>
        <taxon>Pterygota</taxon>
        <taxon>Neoptera</taxon>
        <taxon>Endopterygota</taxon>
        <taxon>Hymenoptera</taxon>
        <taxon>Apocrita</taxon>
        <taxon>Aculeata</taxon>
        <taxon>Formicoidea</taxon>
        <taxon>Formicidae</taxon>
        <taxon>Myrmicinae</taxon>
        <taxon>Atta</taxon>
    </lineage>
</organism>
<sequence>MFLFKNHFNESQNWIGYNRQRQICTDLHRLQDRTRMRNCDDSRFMNAFDHRIYIMRSASSVSNEGTHKYPSYELRIASAWIPIKVVV</sequence>
<dbReference type="Proteomes" id="UP000078540">
    <property type="component" value="Unassembled WGS sequence"/>
</dbReference>
<accession>A0A195BLL9</accession>
<name>A0A195BLL9_9HYME</name>
<dbReference type="AlphaFoldDB" id="A0A195BLL9"/>
<reference evidence="1 2" key="1">
    <citation type="submission" date="2015-09" db="EMBL/GenBank/DDBJ databases">
        <title>Atta colombica WGS genome.</title>
        <authorList>
            <person name="Nygaard S."/>
            <person name="Hu H."/>
            <person name="Boomsma J."/>
            <person name="Zhang G."/>
        </authorList>
    </citation>
    <scope>NUCLEOTIDE SEQUENCE [LARGE SCALE GENOMIC DNA]</scope>
    <source>
        <strain evidence="1">Treedump-2</strain>
        <tissue evidence="1">Whole body</tissue>
    </source>
</reference>